<feature type="compositionally biased region" description="Polar residues" evidence="1">
    <location>
        <begin position="363"/>
        <end position="374"/>
    </location>
</feature>
<feature type="transmembrane region" description="Helical" evidence="2">
    <location>
        <begin position="301"/>
        <end position="322"/>
    </location>
</feature>
<feature type="compositionally biased region" description="Polar residues" evidence="1">
    <location>
        <begin position="249"/>
        <end position="261"/>
    </location>
</feature>
<feature type="region of interest" description="Disordered" evidence="1">
    <location>
        <begin position="240"/>
        <end position="262"/>
    </location>
</feature>
<dbReference type="InterPro" id="IPR044824">
    <property type="entry name" value="MAIN-like"/>
</dbReference>
<dbReference type="AlphaFoldDB" id="A0A7J8LM91"/>
<dbReference type="PANTHER" id="PTHR46033">
    <property type="entry name" value="PROTEIN MAIN-LIKE 2"/>
    <property type="match status" value="1"/>
</dbReference>
<proteinExistence type="predicted"/>
<comment type="caution">
    <text evidence="4">The sequence shown here is derived from an EMBL/GenBank/DDBJ whole genome shotgun (WGS) entry which is preliminary data.</text>
</comment>
<feature type="transmembrane region" description="Helical" evidence="2">
    <location>
        <begin position="166"/>
        <end position="185"/>
    </location>
</feature>
<dbReference type="InterPro" id="IPR019557">
    <property type="entry name" value="AminoTfrase-like_pln_mobile"/>
</dbReference>
<dbReference type="Pfam" id="PF10536">
    <property type="entry name" value="PMD"/>
    <property type="match status" value="1"/>
</dbReference>
<sequence length="384" mass="43245">AEDQILETYIRNLPTPPSPLIKPYLRDVRFLHVAIMGNGCKLDPTLVSVLVERWRPEMHTFYLPCGKCTITLEDVQLQLGLRVDRPVVTGSIYAVNWRDVCEQLLGRVSEMIYRAWIDMNWLRKNFSGLNEDSSEVQREQHVRAYILMIIGGDVSGDGTTKNSNRWLYASIAIIGVVLATIFTSSSRLPLYILTRNKVKLVVYAMVEMHESDSVAAIRNEFLPTPKAIIAPELTCDLKHPRSGAAVETGPSSTRTHESTSMAAPPSVSMTRLILILFFGPPSSTYYMTMPSTFQMTTMLTMTYRLFMFGALALSSVIMPSMYETQYSYTPTLMVSQTPPGSLFYKGGPSSQPPIPRTEDTRWQPMSNRSQSTTNKGEEYERPKP</sequence>
<feature type="non-terminal residue" evidence="4">
    <location>
        <position position="1"/>
    </location>
</feature>
<dbReference type="GO" id="GO:0010073">
    <property type="term" value="P:meristem maintenance"/>
    <property type="evidence" value="ECO:0007669"/>
    <property type="project" value="InterPro"/>
</dbReference>
<dbReference type="EMBL" id="JABEZX010000004">
    <property type="protein sequence ID" value="MBA0553432.1"/>
    <property type="molecule type" value="Genomic_DNA"/>
</dbReference>
<feature type="domain" description="Aminotransferase-like plant mobile" evidence="3">
    <location>
        <begin position="34"/>
        <end position="156"/>
    </location>
</feature>
<organism evidence="4 5">
    <name type="scientific">Gossypium lobatum</name>
    <dbReference type="NCBI Taxonomy" id="34289"/>
    <lineage>
        <taxon>Eukaryota</taxon>
        <taxon>Viridiplantae</taxon>
        <taxon>Streptophyta</taxon>
        <taxon>Embryophyta</taxon>
        <taxon>Tracheophyta</taxon>
        <taxon>Spermatophyta</taxon>
        <taxon>Magnoliopsida</taxon>
        <taxon>eudicotyledons</taxon>
        <taxon>Gunneridae</taxon>
        <taxon>Pentapetalae</taxon>
        <taxon>rosids</taxon>
        <taxon>malvids</taxon>
        <taxon>Malvales</taxon>
        <taxon>Malvaceae</taxon>
        <taxon>Malvoideae</taxon>
        <taxon>Gossypium</taxon>
    </lineage>
</organism>
<feature type="compositionally biased region" description="Basic and acidic residues" evidence="1">
    <location>
        <begin position="375"/>
        <end position="384"/>
    </location>
</feature>
<gene>
    <name evidence="4" type="ORF">Golob_012617</name>
</gene>
<dbReference type="PANTHER" id="PTHR46033:SF8">
    <property type="entry name" value="PROTEIN MAINTENANCE OF MERISTEMS-LIKE"/>
    <property type="match status" value="1"/>
</dbReference>
<evidence type="ECO:0000313" key="5">
    <source>
        <dbReference type="Proteomes" id="UP000593572"/>
    </source>
</evidence>
<evidence type="ECO:0000259" key="3">
    <source>
        <dbReference type="Pfam" id="PF10536"/>
    </source>
</evidence>
<protein>
    <recommendedName>
        <fullName evidence="3">Aminotransferase-like plant mobile domain-containing protein</fullName>
    </recommendedName>
</protein>
<name>A0A7J8LM91_9ROSI</name>
<evidence type="ECO:0000256" key="2">
    <source>
        <dbReference type="SAM" id="Phobius"/>
    </source>
</evidence>
<keyword evidence="5" id="KW-1185">Reference proteome</keyword>
<accession>A0A7J8LM91</accession>
<feature type="region of interest" description="Disordered" evidence="1">
    <location>
        <begin position="339"/>
        <end position="384"/>
    </location>
</feature>
<keyword evidence="2" id="KW-0812">Transmembrane</keyword>
<keyword evidence="2" id="KW-1133">Transmembrane helix</keyword>
<evidence type="ECO:0000256" key="1">
    <source>
        <dbReference type="SAM" id="MobiDB-lite"/>
    </source>
</evidence>
<keyword evidence="2" id="KW-0472">Membrane</keyword>
<reference evidence="4 5" key="1">
    <citation type="journal article" date="2019" name="Genome Biol. Evol.">
        <title>Insights into the evolution of the New World diploid cottons (Gossypium, subgenus Houzingenia) based on genome sequencing.</title>
        <authorList>
            <person name="Grover C.E."/>
            <person name="Arick M.A. 2nd"/>
            <person name="Thrash A."/>
            <person name="Conover J.L."/>
            <person name="Sanders W.S."/>
            <person name="Peterson D.G."/>
            <person name="Frelichowski J.E."/>
            <person name="Scheffler J.A."/>
            <person name="Scheffler B.E."/>
            <person name="Wendel J.F."/>
        </authorList>
    </citation>
    <scope>NUCLEOTIDE SEQUENCE [LARGE SCALE GENOMIC DNA]</scope>
    <source>
        <strain evidence="4">157</strain>
        <tissue evidence="4">Leaf</tissue>
    </source>
</reference>
<dbReference type="Proteomes" id="UP000593572">
    <property type="component" value="Unassembled WGS sequence"/>
</dbReference>
<evidence type="ECO:0000313" key="4">
    <source>
        <dbReference type="EMBL" id="MBA0553432.1"/>
    </source>
</evidence>